<organism evidence="1 2">
    <name type="scientific">Methylobacterium brachiatum</name>
    <dbReference type="NCBI Taxonomy" id="269660"/>
    <lineage>
        <taxon>Bacteria</taxon>
        <taxon>Pseudomonadati</taxon>
        <taxon>Pseudomonadota</taxon>
        <taxon>Alphaproteobacteria</taxon>
        <taxon>Hyphomicrobiales</taxon>
        <taxon>Methylobacteriaceae</taxon>
        <taxon>Methylobacterium</taxon>
    </lineage>
</organism>
<protein>
    <submittedName>
        <fullName evidence="1">Uncharacterized protein</fullName>
    </submittedName>
</protein>
<evidence type="ECO:0000313" key="1">
    <source>
        <dbReference type="EMBL" id="MDQ0546851.1"/>
    </source>
</evidence>
<dbReference type="Proteomes" id="UP001223420">
    <property type="component" value="Unassembled WGS sequence"/>
</dbReference>
<reference evidence="1" key="1">
    <citation type="submission" date="2023-07" db="EMBL/GenBank/DDBJ databases">
        <title>Genomic Encyclopedia of Type Strains, Phase IV (KMG-IV): sequencing the most valuable type-strain genomes for metagenomic binning, comparative biology and taxonomic classification.</title>
        <authorList>
            <person name="Goeker M."/>
        </authorList>
    </citation>
    <scope>NUCLEOTIDE SEQUENCE</scope>
    <source>
        <strain evidence="1">DSM 19569</strain>
    </source>
</reference>
<sequence>MAILKVYFDILMDDTVLSQSVQSRFIEELRRGRRGHQIKFEDTLCYLSTPEDIHALANRLIGADILRLDRDGLVIISERSRKMCVWGVCDMAVIQSYSTYERVNILNPSFVEG</sequence>
<dbReference type="AlphaFoldDB" id="A0AAJ1TTU6"/>
<name>A0AAJ1TTU6_9HYPH</name>
<gene>
    <name evidence="1" type="ORF">QO001_005803</name>
</gene>
<accession>A0AAJ1TTU6</accession>
<dbReference type="EMBL" id="JAUSWL010000018">
    <property type="protein sequence ID" value="MDQ0546851.1"/>
    <property type="molecule type" value="Genomic_DNA"/>
</dbReference>
<dbReference type="RefSeq" id="WP_007563982.1">
    <property type="nucleotide sequence ID" value="NZ_JARVWR010000020.1"/>
</dbReference>
<evidence type="ECO:0000313" key="2">
    <source>
        <dbReference type="Proteomes" id="UP001223420"/>
    </source>
</evidence>
<comment type="caution">
    <text evidence="1">The sequence shown here is derived from an EMBL/GenBank/DDBJ whole genome shotgun (WGS) entry which is preliminary data.</text>
</comment>
<proteinExistence type="predicted"/>